<dbReference type="KEGG" id="fat:DVK85_06700"/>
<dbReference type="AlphaFoldDB" id="A0A345HBI9"/>
<gene>
    <name evidence="1" type="ORF">DVK85_06700</name>
</gene>
<proteinExistence type="predicted"/>
<evidence type="ECO:0000313" key="2">
    <source>
        <dbReference type="Proteomes" id="UP000253951"/>
    </source>
</evidence>
<protein>
    <submittedName>
        <fullName evidence="1">Uncharacterized protein</fullName>
    </submittedName>
</protein>
<accession>A0A345HBI9</accession>
<name>A0A345HBI9_9FLAO</name>
<dbReference type="RefSeq" id="WP_114677708.1">
    <property type="nucleotide sequence ID" value="NZ_CP031188.1"/>
</dbReference>
<dbReference type="Proteomes" id="UP000253951">
    <property type="component" value="Chromosome"/>
</dbReference>
<reference evidence="1 2" key="1">
    <citation type="submission" date="2018-07" db="EMBL/GenBank/DDBJ databases">
        <title>Complete genome sequence of Flavobacterium arcticum type strain SM1502T.</title>
        <authorList>
            <person name="Li Y."/>
            <person name="Li D.-D."/>
        </authorList>
    </citation>
    <scope>NUCLEOTIDE SEQUENCE [LARGE SCALE GENOMIC DNA]</scope>
    <source>
        <strain evidence="1 2">SM1502</strain>
    </source>
</reference>
<keyword evidence="2" id="KW-1185">Reference proteome</keyword>
<dbReference type="EMBL" id="CP031188">
    <property type="protein sequence ID" value="AXG73949.1"/>
    <property type="molecule type" value="Genomic_DNA"/>
</dbReference>
<dbReference type="OrthoDB" id="1258601at2"/>
<evidence type="ECO:0000313" key="1">
    <source>
        <dbReference type="EMBL" id="AXG73949.1"/>
    </source>
</evidence>
<organism evidence="1 2">
    <name type="scientific">Flavobacterium arcticum</name>
    <dbReference type="NCBI Taxonomy" id="1784713"/>
    <lineage>
        <taxon>Bacteria</taxon>
        <taxon>Pseudomonadati</taxon>
        <taxon>Bacteroidota</taxon>
        <taxon>Flavobacteriia</taxon>
        <taxon>Flavobacteriales</taxon>
        <taxon>Flavobacteriaceae</taxon>
        <taxon>Flavobacterium</taxon>
    </lineage>
</organism>
<sequence length="151" mass="16214">MSSIKTLLAAEFEALKADIIAKYEASGLKASGNWATTLAVQTTDSSATLMGAAYADGRPPGKQPPSEAILQWIKVKGIAAQAENNISLSSLAYLIARKIAREGWTPQQSGSDIAASVATPQRMQQIIDRISDVYITQFSNDIINFLKQNKA</sequence>